<gene>
    <name evidence="1" type="ORF">BDY19DRAFT_996533</name>
</gene>
<keyword evidence="2" id="KW-1185">Reference proteome</keyword>
<evidence type="ECO:0000313" key="2">
    <source>
        <dbReference type="Proteomes" id="UP001055072"/>
    </source>
</evidence>
<sequence>MAVSAQEFIRALKASSDPPQPGGPTKLELAIGTWHDKSLLVPNKEENIVEWLLTRLLKEKDTKGPSNPLLDLQVWKLLCDILEASARSTNASRSTRPLRSWLLPLLNRLPISPILIAFLGLADHEQPVKLFHVACKTLSLLWPLAVPKINVDTLLDCFSAITSFLAQPDWKQSDKAAAGTVLRLANLVISSYRSSLAGNVAKKKLYPHFIQSTFQSWLQCTSTDSTIPPFLEIYQAGIDTIFSVDVLRQAQGLPDDTIEDSLRKAKDCHSNAVLACIPRIFQAYIDIAQKHRNTLFTQGSSRGTITPAEQARQAGMKFFASCTRVIRCLPTSGDTWRTTAALVEIVDAQRLLGLTDEAGIESLKAVAELAYEALTSHDTGSHSPDGGFALSAFATITHIDYDLAAPILPRVLRTIAIKSLPIDLSSILLTHVLEYNTQTRSADGLVDLLLAVCSSQAFYGPSSTYGNLYVTAATSILHHHTFLGQLSKFILAFTTPGQILKIAQNTIEFLHNSAVEFENASELASGEGGSTPRKKRKTGKGSQVASTDSEPSAIAFIMTAGIASVVLTSLPLHLLQSGDRDGVVGTIQQYFDASQAVLTRATKRITRGDGSSLWTWEIVASGLLELRYALSSDRYLRLNAEGNTKVVDKLAPLLEVEGLLPQLRVEIIRTWLLDIESSHSEATPTFDHVLDYLEKWFPGRNTSWNGNLCHLSTTDDGQSQAAIAILYMIFDRWILLFEAQATSEQCRRLVMLISRVQSQQINASPSSQSEITLHDVLYRVLHNAAFWESHHLRDALLEHISEQTAHIDELDVRQLLVDFNSGAHKTPPNSLVSLVAGTFGLLMSAPMEYLTKKARSDLLRRAQSADITLSASASLEEDAIVGVTMVREFQRRTYEFQGSIDHSFVGEYLSVLMDAFDGRKTDSEGFLSTTLELIRLHLNASVKVSAQESLLIQILDSFIQSPVFNAPTNHRAGSQLRVRSLAQLIDVITTESKPTAISDELRSKLMALRGHISWWLLPQMRRITTTENAVDPTSHLPILRLWHQLLLLSSWLSCDEEYPRFGRALVARQLSPIAVTQTNDAEIYAVILSLVQVELLPQISDTGKDYTEVIATYLAFSGLCFGSVLTDLDASIAKCCRSSTSAEFSSMLDLLFGGLSANGLSENYLVNLIHVSDVIMRHAPEGSLKLLQIHLSRCLTIFAELMASERGNHLREHILTFMGNQFNDRPAMIRQQDLSNVWSILGSCFKGSSQHDSSTSKATFNGIISVISALLRLRRDLVSTTLPQLNFILRRLVMTLRRLRPHLGGKQTRLVSDTLPVWINPSEPAHGEDSKAIARLLTTLTIKTIVRTYGTSASTDGQKAESLVRPFSKHASYVLCAYIEALNDPLSVVPAEVRKELDPGLFALCEMMGENNRDAMMVASLDVGGKSVMKGIWREYEKQKYVGKG</sequence>
<dbReference type="Proteomes" id="UP001055072">
    <property type="component" value="Unassembled WGS sequence"/>
</dbReference>
<evidence type="ECO:0000313" key="1">
    <source>
        <dbReference type="EMBL" id="KAI0085622.1"/>
    </source>
</evidence>
<name>A0ACB8TUC6_9APHY</name>
<reference evidence="1" key="1">
    <citation type="journal article" date="2021" name="Environ. Microbiol.">
        <title>Gene family expansions and transcriptome signatures uncover fungal adaptations to wood decay.</title>
        <authorList>
            <person name="Hage H."/>
            <person name="Miyauchi S."/>
            <person name="Viragh M."/>
            <person name="Drula E."/>
            <person name="Min B."/>
            <person name="Chaduli D."/>
            <person name="Navarro D."/>
            <person name="Favel A."/>
            <person name="Norest M."/>
            <person name="Lesage-Meessen L."/>
            <person name="Balint B."/>
            <person name="Merenyi Z."/>
            <person name="de Eugenio L."/>
            <person name="Morin E."/>
            <person name="Martinez A.T."/>
            <person name="Baldrian P."/>
            <person name="Stursova M."/>
            <person name="Martinez M.J."/>
            <person name="Novotny C."/>
            <person name="Magnuson J.K."/>
            <person name="Spatafora J.W."/>
            <person name="Maurice S."/>
            <person name="Pangilinan J."/>
            <person name="Andreopoulos W."/>
            <person name="LaButti K."/>
            <person name="Hundley H."/>
            <person name="Na H."/>
            <person name="Kuo A."/>
            <person name="Barry K."/>
            <person name="Lipzen A."/>
            <person name="Henrissat B."/>
            <person name="Riley R."/>
            <person name="Ahrendt S."/>
            <person name="Nagy L.G."/>
            <person name="Grigoriev I.V."/>
            <person name="Martin F."/>
            <person name="Rosso M.N."/>
        </authorList>
    </citation>
    <scope>NUCLEOTIDE SEQUENCE</scope>
    <source>
        <strain evidence="1">CBS 384.51</strain>
    </source>
</reference>
<proteinExistence type="predicted"/>
<comment type="caution">
    <text evidence="1">The sequence shown here is derived from an EMBL/GenBank/DDBJ whole genome shotgun (WGS) entry which is preliminary data.</text>
</comment>
<dbReference type="EMBL" id="MU274929">
    <property type="protein sequence ID" value="KAI0085622.1"/>
    <property type="molecule type" value="Genomic_DNA"/>
</dbReference>
<accession>A0ACB8TUC6</accession>
<protein>
    <submittedName>
        <fullName evidence="1">Urb2/Npa2 family-domain-containing protein</fullName>
    </submittedName>
</protein>
<organism evidence="1 2">
    <name type="scientific">Irpex rosettiformis</name>
    <dbReference type="NCBI Taxonomy" id="378272"/>
    <lineage>
        <taxon>Eukaryota</taxon>
        <taxon>Fungi</taxon>
        <taxon>Dikarya</taxon>
        <taxon>Basidiomycota</taxon>
        <taxon>Agaricomycotina</taxon>
        <taxon>Agaricomycetes</taxon>
        <taxon>Polyporales</taxon>
        <taxon>Irpicaceae</taxon>
        <taxon>Irpex</taxon>
    </lineage>
</organism>